<evidence type="ECO:0000313" key="4">
    <source>
        <dbReference type="Proteomes" id="UP000016935"/>
    </source>
</evidence>
<organism evidence="3 4">
    <name type="scientific">Exserohilum turcicum (strain 28A)</name>
    <name type="common">Northern leaf blight fungus</name>
    <name type="synonym">Setosphaeria turcica</name>
    <dbReference type="NCBI Taxonomy" id="671987"/>
    <lineage>
        <taxon>Eukaryota</taxon>
        <taxon>Fungi</taxon>
        <taxon>Dikarya</taxon>
        <taxon>Ascomycota</taxon>
        <taxon>Pezizomycotina</taxon>
        <taxon>Dothideomycetes</taxon>
        <taxon>Pleosporomycetidae</taxon>
        <taxon>Pleosporales</taxon>
        <taxon>Pleosporineae</taxon>
        <taxon>Pleosporaceae</taxon>
        <taxon>Exserohilum</taxon>
    </lineage>
</organism>
<dbReference type="GeneID" id="19402564"/>
<dbReference type="Gene3D" id="3.40.50.300">
    <property type="entry name" value="P-loop containing nucleotide triphosphate hydrolases"/>
    <property type="match status" value="1"/>
</dbReference>
<evidence type="ECO:0000313" key="3">
    <source>
        <dbReference type="EMBL" id="EOA82522.1"/>
    </source>
</evidence>
<keyword evidence="4" id="KW-1185">Reference proteome</keyword>
<keyword evidence="1" id="KW-0677">Repeat</keyword>
<name>R0K298_EXST2</name>
<dbReference type="Pfam" id="PF24883">
    <property type="entry name" value="NPHP3_N"/>
    <property type="match status" value="1"/>
</dbReference>
<proteinExistence type="predicted"/>
<protein>
    <recommendedName>
        <fullName evidence="2">Nephrocystin 3-like N-terminal domain-containing protein</fullName>
    </recommendedName>
</protein>
<dbReference type="PANTHER" id="PTHR10039">
    <property type="entry name" value="AMELOGENIN"/>
    <property type="match status" value="1"/>
</dbReference>
<sequence>MSFGWSAGDVVVAVQILCRVGIALSETHGAKAQVKEDMAFLEHLEKTLQNVNKAVGNGLTSTGLQGKVDAIHQPLLKTKSKILSYMELTQDGKGDAVDFAVRSLKKIIYCEYFSKQVGKLKEKIAIPLQGIQLELAMLNLGRLQFTQETLEKGFASTKQFHDKELLHKIKAWLQPVSTVQDTYNTNITSLLPGTCEWLFQKEEYVDWYSQFPKKTSPLLWISGIPGAGKTTLAAKIIQRLGQDGQTVCYFFSKGSAQRSDVRKILTTLCWELLNQFSEDGEFLQEAYYKGGEPTETDMKDCLSLICEKRNAVILVDGLDECTLDTRKNLCALLVTLVAHSNVVVISRELEDIKQGLAKIPNHLGLVHINISESDTRDDLKKVIEKETQRLGLSAEETKKEITRRLQIGCKGMFQWATEMIKYLIDSECMYDDEYLTKTDDMPTGLHDLYTKILHHIHKGKTQKVVRISMSLLCWVAFSRRALSLAETAMMLRIRNGMQEHGKITAAEPAVWRQKISSFCGSLVRFVQREGNDVVILAHASVKEFLLGLTDYERTDTTTQKEAKIEAELAETLSQLSLLCRY</sequence>
<dbReference type="AlphaFoldDB" id="R0K298"/>
<accession>R0K298</accession>
<dbReference type="HOGENOM" id="CLU_469432_0_0_1"/>
<dbReference type="OrthoDB" id="195446at2759"/>
<dbReference type="InterPro" id="IPR056884">
    <property type="entry name" value="NPHP3-like_N"/>
</dbReference>
<reference evidence="3 4" key="2">
    <citation type="journal article" date="2013" name="PLoS Genet.">
        <title>Comparative genome structure, secondary metabolite, and effector coding capacity across Cochliobolus pathogens.</title>
        <authorList>
            <person name="Condon B.J."/>
            <person name="Leng Y."/>
            <person name="Wu D."/>
            <person name="Bushley K.E."/>
            <person name="Ohm R.A."/>
            <person name="Otillar R."/>
            <person name="Martin J."/>
            <person name="Schackwitz W."/>
            <person name="Grimwood J."/>
            <person name="MohdZainudin N."/>
            <person name="Xue C."/>
            <person name="Wang R."/>
            <person name="Manning V.A."/>
            <person name="Dhillon B."/>
            <person name="Tu Z.J."/>
            <person name="Steffenson B.J."/>
            <person name="Salamov A."/>
            <person name="Sun H."/>
            <person name="Lowry S."/>
            <person name="LaButti K."/>
            <person name="Han J."/>
            <person name="Copeland A."/>
            <person name="Lindquist E."/>
            <person name="Barry K."/>
            <person name="Schmutz J."/>
            <person name="Baker S.E."/>
            <person name="Ciuffetti L.M."/>
            <person name="Grigoriev I.V."/>
            <person name="Zhong S."/>
            <person name="Turgeon B.G."/>
        </authorList>
    </citation>
    <scope>NUCLEOTIDE SEQUENCE [LARGE SCALE GENOMIC DNA]</scope>
    <source>
        <strain evidence="4">28A</strain>
    </source>
</reference>
<dbReference type="InterPro" id="IPR027417">
    <property type="entry name" value="P-loop_NTPase"/>
</dbReference>
<dbReference type="SUPFAM" id="SSF52540">
    <property type="entry name" value="P-loop containing nucleoside triphosphate hydrolases"/>
    <property type="match status" value="1"/>
</dbReference>
<dbReference type="RefSeq" id="XP_008029344.1">
    <property type="nucleotide sequence ID" value="XM_008031153.1"/>
</dbReference>
<feature type="domain" description="Nephrocystin 3-like N-terminal" evidence="2">
    <location>
        <begin position="193"/>
        <end position="344"/>
    </location>
</feature>
<dbReference type="Proteomes" id="UP000016935">
    <property type="component" value="Unassembled WGS sequence"/>
</dbReference>
<dbReference type="STRING" id="671987.R0K298"/>
<evidence type="ECO:0000259" key="2">
    <source>
        <dbReference type="Pfam" id="PF24883"/>
    </source>
</evidence>
<gene>
    <name evidence="3" type="ORF">SETTUDRAFT_22509</name>
</gene>
<evidence type="ECO:0000256" key="1">
    <source>
        <dbReference type="ARBA" id="ARBA00022737"/>
    </source>
</evidence>
<dbReference type="PANTHER" id="PTHR10039:SF17">
    <property type="entry name" value="FUNGAL STAND N-TERMINAL GOODBYE DOMAIN-CONTAINING PROTEIN-RELATED"/>
    <property type="match status" value="1"/>
</dbReference>
<reference evidence="3 4" key="1">
    <citation type="journal article" date="2012" name="PLoS Pathog.">
        <title>Diverse lifestyles and strategies of plant pathogenesis encoded in the genomes of eighteen Dothideomycetes fungi.</title>
        <authorList>
            <person name="Ohm R.A."/>
            <person name="Feau N."/>
            <person name="Henrissat B."/>
            <person name="Schoch C.L."/>
            <person name="Horwitz B.A."/>
            <person name="Barry K.W."/>
            <person name="Condon B.J."/>
            <person name="Copeland A.C."/>
            <person name="Dhillon B."/>
            <person name="Glaser F."/>
            <person name="Hesse C.N."/>
            <person name="Kosti I."/>
            <person name="LaButti K."/>
            <person name="Lindquist E.A."/>
            <person name="Lucas S."/>
            <person name="Salamov A.A."/>
            <person name="Bradshaw R.E."/>
            <person name="Ciuffetti L."/>
            <person name="Hamelin R.C."/>
            <person name="Kema G.H.J."/>
            <person name="Lawrence C."/>
            <person name="Scott J.A."/>
            <person name="Spatafora J.W."/>
            <person name="Turgeon B.G."/>
            <person name="de Wit P.J.G.M."/>
            <person name="Zhong S."/>
            <person name="Goodwin S.B."/>
            <person name="Grigoriev I.V."/>
        </authorList>
    </citation>
    <scope>NUCLEOTIDE SEQUENCE [LARGE SCALE GENOMIC DNA]</scope>
    <source>
        <strain evidence="4">28A</strain>
    </source>
</reference>
<dbReference type="EMBL" id="KB908844">
    <property type="protein sequence ID" value="EOA82522.1"/>
    <property type="molecule type" value="Genomic_DNA"/>
</dbReference>